<keyword evidence="3 8" id="KW-0028">Amino-acid biosynthesis</keyword>
<evidence type="ECO:0000256" key="6">
    <source>
        <dbReference type="ARBA" id="ARBA00023239"/>
    </source>
</evidence>
<comment type="function">
    <text evidence="8">The alpha subunit is responsible for the aldol cleavage of indoleglycerol phosphate to indole and glyceraldehyde 3-phosphate.</text>
</comment>
<comment type="pathway">
    <text evidence="1 8">Amino-acid biosynthesis; L-tryptophan biosynthesis; L-tryptophan from chorismate: step 5/5.</text>
</comment>
<dbReference type="EC" id="4.2.1.20" evidence="8"/>
<reference evidence="10" key="1">
    <citation type="submission" date="2022-08" db="EMBL/GenBank/DDBJ databases">
        <title>Draft genome sequence of Lysinibacillus sp. strain KH24.</title>
        <authorList>
            <person name="Kanbe H."/>
            <person name="Itoh H."/>
        </authorList>
    </citation>
    <scope>NUCLEOTIDE SEQUENCE</scope>
    <source>
        <strain evidence="10">KH24</strain>
    </source>
</reference>
<dbReference type="PANTHER" id="PTHR43406:SF1">
    <property type="entry name" value="TRYPTOPHAN SYNTHASE ALPHA CHAIN, CHLOROPLASTIC"/>
    <property type="match status" value="1"/>
</dbReference>
<dbReference type="InterPro" id="IPR013785">
    <property type="entry name" value="Aldolase_TIM"/>
</dbReference>
<sequence length="255" mass="26334">MTTLQQAIEQVNDAGQKAFVPYIMAGDGGLATVKPTILQLQALGVTAIEVGIPFTDPVADGPTIEQAGERALAAGVNLRNVLAELASFREEITVPLVIMTYFNPVLAYGLEAFAQSCEAGGVKGLIVPDVPLEESAILREVLNPYGVAIVQLVSLTSPPERIARIAAASQGFVYAVTVNGITGARASFANDLDHHFAQLCEASAIPVLAGFGISTPAQVVSMGALANGVIVGSAIVTALHNGDSQTIEDLVAASR</sequence>
<comment type="caution">
    <text evidence="10">The sequence shown here is derived from an EMBL/GenBank/DDBJ whole genome shotgun (WGS) entry which is preliminary data.</text>
</comment>
<feature type="active site" description="Proton acceptor" evidence="8">
    <location>
        <position position="60"/>
    </location>
</feature>
<dbReference type="PROSITE" id="PS00167">
    <property type="entry name" value="TRP_SYNTHASE_ALPHA"/>
    <property type="match status" value="1"/>
</dbReference>
<evidence type="ECO:0000256" key="4">
    <source>
        <dbReference type="ARBA" id="ARBA00022822"/>
    </source>
</evidence>
<keyword evidence="4 8" id="KW-0822">Tryptophan biosynthesis</keyword>
<evidence type="ECO:0000256" key="9">
    <source>
        <dbReference type="RuleBase" id="RU003662"/>
    </source>
</evidence>
<dbReference type="SUPFAM" id="SSF51366">
    <property type="entry name" value="Ribulose-phoshate binding barrel"/>
    <property type="match status" value="1"/>
</dbReference>
<comment type="similarity">
    <text evidence="8 9">Belongs to the TrpA family.</text>
</comment>
<dbReference type="InterPro" id="IPR018204">
    <property type="entry name" value="Trp_synthase_alpha_AS"/>
</dbReference>
<dbReference type="Proteomes" id="UP001065593">
    <property type="component" value="Unassembled WGS sequence"/>
</dbReference>
<comment type="catalytic activity">
    <reaction evidence="7 8">
        <text>(1S,2R)-1-C-(indol-3-yl)glycerol 3-phosphate + L-serine = D-glyceraldehyde 3-phosphate + L-tryptophan + H2O</text>
        <dbReference type="Rhea" id="RHEA:10532"/>
        <dbReference type="ChEBI" id="CHEBI:15377"/>
        <dbReference type="ChEBI" id="CHEBI:33384"/>
        <dbReference type="ChEBI" id="CHEBI:57912"/>
        <dbReference type="ChEBI" id="CHEBI:58866"/>
        <dbReference type="ChEBI" id="CHEBI:59776"/>
        <dbReference type="EC" id="4.2.1.20"/>
    </reaction>
</comment>
<accession>A0ABQ5NJB8</accession>
<evidence type="ECO:0000256" key="1">
    <source>
        <dbReference type="ARBA" id="ARBA00004733"/>
    </source>
</evidence>
<dbReference type="NCBIfam" id="TIGR00262">
    <property type="entry name" value="trpA"/>
    <property type="match status" value="1"/>
</dbReference>
<comment type="subunit">
    <text evidence="2 8">Tetramer of two alpha and two beta chains.</text>
</comment>
<dbReference type="Gene3D" id="3.20.20.70">
    <property type="entry name" value="Aldolase class I"/>
    <property type="match status" value="1"/>
</dbReference>
<dbReference type="InterPro" id="IPR002028">
    <property type="entry name" value="Trp_synthase_suA"/>
</dbReference>
<dbReference type="RefSeq" id="WP_264988230.1">
    <property type="nucleotide sequence ID" value="NZ_BRZA01000002.1"/>
</dbReference>
<dbReference type="PANTHER" id="PTHR43406">
    <property type="entry name" value="TRYPTOPHAN SYNTHASE, ALPHA CHAIN"/>
    <property type="match status" value="1"/>
</dbReference>
<dbReference type="EMBL" id="BRZA01000002">
    <property type="protein sequence ID" value="GLC88465.1"/>
    <property type="molecule type" value="Genomic_DNA"/>
</dbReference>
<keyword evidence="11" id="KW-1185">Reference proteome</keyword>
<keyword evidence="6 8" id="KW-0456">Lyase</keyword>
<gene>
    <name evidence="8 10" type="primary">trpA</name>
    <name evidence="10" type="ORF">LYSBPC_15920</name>
</gene>
<feature type="active site" description="Proton acceptor" evidence="8">
    <location>
        <position position="49"/>
    </location>
</feature>
<dbReference type="Pfam" id="PF00290">
    <property type="entry name" value="Trp_syntA"/>
    <property type="match status" value="1"/>
</dbReference>
<evidence type="ECO:0000256" key="5">
    <source>
        <dbReference type="ARBA" id="ARBA00023141"/>
    </source>
</evidence>
<evidence type="ECO:0000256" key="7">
    <source>
        <dbReference type="ARBA" id="ARBA00049047"/>
    </source>
</evidence>
<organism evidence="10 11">
    <name type="scientific">Lysinibacillus piscis</name>
    <dbReference type="NCBI Taxonomy" id="2518931"/>
    <lineage>
        <taxon>Bacteria</taxon>
        <taxon>Bacillati</taxon>
        <taxon>Bacillota</taxon>
        <taxon>Bacilli</taxon>
        <taxon>Bacillales</taxon>
        <taxon>Bacillaceae</taxon>
        <taxon>Lysinibacillus</taxon>
    </lineage>
</organism>
<keyword evidence="5 8" id="KW-0057">Aromatic amino acid biosynthesis</keyword>
<dbReference type="HAMAP" id="MF_00131">
    <property type="entry name" value="Trp_synth_alpha"/>
    <property type="match status" value="1"/>
</dbReference>
<evidence type="ECO:0000256" key="2">
    <source>
        <dbReference type="ARBA" id="ARBA00011270"/>
    </source>
</evidence>
<protein>
    <recommendedName>
        <fullName evidence="8">Tryptophan synthase alpha chain</fullName>
        <ecNumber evidence="8">4.2.1.20</ecNumber>
    </recommendedName>
</protein>
<proteinExistence type="inferred from homology"/>
<evidence type="ECO:0000256" key="3">
    <source>
        <dbReference type="ARBA" id="ARBA00022605"/>
    </source>
</evidence>
<dbReference type="CDD" id="cd04724">
    <property type="entry name" value="Tryptophan_synthase_alpha"/>
    <property type="match status" value="1"/>
</dbReference>
<evidence type="ECO:0000256" key="8">
    <source>
        <dbReference type="HAMAP-Rule" id="MF_00131"/>
    </source>
</evidence>
<evidence type="ECO:0000313" key="10">
    <source>
        <dbReference type="EMBL" id="GLC88465.1"/>
    </source>
</evidence>
<name>A0ABQ5NJB8_9BACI</name>
<evidence type="ECO:0000313" key="11">
    <source>
        <dbReference type="Proteomes" id="UP001065593"/>
    </source>
</evidence>
<dbReference type="InterPro" id="IPR011060">
    <property type="entry name" value="RibuloseP-bd_barrel"/>
</dbReference>